<dbReference type="PANTHER" id="PTHR10773:SF19">
    <property type="match status" value="1"/>
</dbReference>
<evidence type="ECO:0000313" key="3">
    <source>
        <dbReference type="EMBL" id="KAF0312987.1"/>
    </source>
</evidence>
<comment type="caution">
    <text evidence="3">The sequence shown here is derived from an EMBL/GenBank/DDBJ whole genome shotgun (WGS) entry which is preliminary data.</text>
</comment>
<evidence type="ECO:0000313" key="4">
    <source>
        <dbReference type="Proteomes" id="UP000440578"/>
    </source>
</evidence>
<name>A0A6A4X124_AMPAM</name>
<proteinExistence type="predicted"/>
<feature type="domain" description="DUF7869" evidence="2">
    <location>
        <begin position="98"/>
        <end position="182"/>
    </location>
</feature>
<sequence>MGGEGAQQERNDAHDALKHLTKSRHDAAMTRAREDPSFRCTSFDLEEVLTTPHGESVLFFYARKLTVYNFTLYETGNRRGFCHVWDETHGKRGRAEIATILHDYVKAVDDANEGVKTLELFCDNCPGQNKNKTVIVSLYFALQSCQNLENITLNFLLKGHTYLPCDSMHAAVEARIRHHLVYAPKVNVEIDYNNQEKSIRIQAGRGRGRYPGDTSPAIEPKQLYSKRLPISAEKYRDLIKLCDDENIPEPFQAEYRSLPHSARQEDILPEGDIDDPEEEE</sequence>
<dbReference type="PANTHER" id="PTHR10773">
    <property type="entry name" value="DNA-DIRECTED RNA POLYMERASES I, II, AND III SUBUNIT RPABC2"/>
    <property type="match status" value="1"/>
</dbReference>
<protein>
    <recommendedName>
        <fullName evidence="2">DUF7869 domain-containing protein</fullName>
    </recommendedName>
</protein>
<dbReference type="AlphaFoldDB" id="A0A6A4X124"/>
<dbReference type="Proteomes" id="UP000440578">
    <property type="component" value="Unassembled WGS sequence"/>
</dbReference>
<feature type="compositionally biased region" description="Acidic residues" evidence="1">
    <location>
        <begin position="267"/>
        <end position="280"/>
    </location>
</feature>
<keyword evidence="4" id="KW-1185">Reference proteome</keyword>
<evidence type="ECO:0000256" key="1">
    <source>
        <dbReference type="SAM" id="MobiDB-lite"/>
    </source>
</evidence>
<feature type="region of interest" description="Disordered" evidence="1">
    <location>
        <begin position="252"/>
        <end position="280"/>
    </location>
</feature>
<evidence type="ECO:0000259" key="2">
    <source>
        <dbReference type="Pfam" id="PF25273"/>
    </source>
</evidence>
<dbReference type="EMBL" id="VIIS01000123">
    <property type="protein sequence ID" value="KAF0312987.1"/>
    <property type="molecule type" value="Genomic_DNA"/>
</dbReference>
<dbReference type="OrthoDB" id="8016451at2759"/>
<accession>A0A6A4X124</accession>
<organism evidence="3 4">
    <name type="scientific">Amphibalanus amphitrite</name>
    <name type="common">Striped barnacle</name>
    <name type="synonym">Balanus amphitrite</name>
    <dbReference type="NCBI Taxonomy" id="1232801"/>
    <lineage>
        <taxon>Eukaryota</taxon>
        <taxon>Metazoa</taxon>
        <taxon>Ecdysozoa</taxon>
        <taxon>Arthropoda</taxon>
        <taxon>Crustacea</taxon>
        <taxon>Multicrustacea</taxon>
        <taxon>Cirripedia</taxon>
        <taxon>Thoracica</taxon>
        <taxon>Thoracicalcarea</taxon>
        <taxon>Balanomorpha</taxon>
        <taxon>Balanoidea</taxon>
        <taxon>Balanidae</taxon>
        <taxon>Amphibalaninae</taxon>
        <taxon>Amphibalanus</taxon>
    </lineage>
</organism>
<reference evidence="3 4" key="1">
    <citation type="submission" date="2019-07" db="EMBL/GenBank/DDBJ databases">
        <title>Draft genome assembly of a fouling barnacle, Amphibalanus amphitrite (Darwin, 1854): The first reference genome for Thecostraca.</title>
        <authorList>
            <person name="Kim W."/>
        </authorList>
    </citation>
    <scope>NUCLEOTIDE SEQUENCE [LARGE SCALE GENOMIC DNA]</scope>
    <source>
        <strain evidence="3">SNU_AA5</strain>
        <tissue evidence="3">Soma without cirri and trophi</tissue>
    </source>
</reference>
<dbReference type="Pfam" id="PF25273">
    <property type="entry name" value="DUF7869"/>
    <property type="match status" value="1"/>
</dbReference>
<gene>
    <name evidence="3" type="ORF">FJT64_016384</name>
</gene>
<dbReference type="InterPro" id="IPR057191">
    <property type="entry name" value="DUF7869"/>
</dbReference>